<feature type="region of interest" description="Disordered" evidence="1">
    <location>
        <begin position="615"/>
        <end position="641"/>
    </location>
</feature>
<evidence type="ECO:0000256" key="1">
    <source>
        <dbReference type="SAM" id="MobiDB-lite"/>
    </source>
</evidence>
<name>A0AA40SKC1_9ACTN</name>
<sequence>MGGGGGGGTAERRGPQGRHPVQRLSTGHRTAPVPSRPADVPDARPHPRSTAIVPPPGTTASEAPDWPQCAHGSGADRCRGRRVDPHPACLAHLGSAERAGHLAGLRPGAALDHRGTPFTPDLLDELLAALDDPATGRRVLGPAEFDEAHFSGEAMFERVDFTGDVSFGGSRFGGAHFTGSRFGGGIGFGEAEVARDAWFDDVQVDADAWFYGARIGGALRFPSARIGGSAVFNGLVAGGDVTFGAAAFDGTALFTGAEIAGEAWFDGARFADDASFDRLRTGRPALFDGALFHGEACFDLAVIGDDISFRDTEFRRGAGFSGATFGGGVALRGCGTGGDITFRGATFQRTTVLGPLALPGLLDLSDAVFQSAVTVEAAARDLRCRRTRWASTAALRLRHARVDVRDAVLEFPVSIASRSRRFVADDGREIDEPGLTDARVRVVSLSGADAAHLVLTDVDLTDCLFAETVHLDQLRLGGRCPLALPPSGIRWTRRRTLIEEHHWRAERHGGPGWTPAPPGTDVRAPAVLAPVYRQLRKALEDGRNEPGAADFYYGEMEMRRHDPETPRGERVLLGLYWAVSGYGLRATRALGWLLLAVVATVLAMTLWGLPQDDPRQTSTGRVSGGGITLTTEKPDPVNPQGPYARRLSGKRAEKALRTVVNSVVFRSSGQELTTAGTYIEMTSRVVEPALLGLAVLAVRSRVKR</sequence>
<dbReference type="InterPro" id="IPR001646">
    <property type="entry name" value="5peptide_repeat"/>
</dbReference>
<dbReference type="RefSeq" id="WP_233452476.1">
    <property type="nucleotide sequence ID" value="NZ_BMSU01000011.1"/>
</dbReference>
<feature type="transmembrane region" description="Helical" evidence="2">
    <location>
        <begin position="589"/>
        <end position="609"/>
    </location>
</feature>
<evidence type="ECO:0000313" key="3">
    <source>
        <dbReference type="EMBL" id="MBA8948039.1"/>
    </source>
</evidence>
<accession>A0AA40SKC1</accession>
<comment type="caution">
    <text evidence="3">The sequence shown here is derived from an EMBL/GenBank/DDBJ whole genome shotgun (WGS) entry which is preliminary data.</text>
</comment>
<dbReference type="EMBL" id="JACJIE010000027">
    <property type="protein sequence ID" value="MBA8948039.1"/>
    <property type="molecule type" value="Genomic_DNA"/>
</dbReference>
<evidence type="ECO:0000256" key="2">
    <source>
        <dbReference type="SAM" id="Phobius"/>
    </source>
</evidence>
<dbReference type="Proteomes" id="UP000530412">
    <property type="component" value="Unassembled WGS sequence"/>
</dbReference>
<evidence type="ECO:0000313" key="4">
    <source>
        <dbReference type="Proteomes" id="UP000530412"/>
    </source>
</evidence>
<keyword evidence="2" id="KW-0812">Transmembrane</keyword>
<keyword evidence="2" id="KW-0472">Membrane</keyword>
<protein>
    <submittedName>
        <fullName evidence="3">Uncharacterized protein YjbI with pentapeptide repeats</fullName>
    </submittedName>
</protein>
<proteinExistence type="predicted"/>
<dbReference type="AlphaFoldDB" id="A0AA40SKC1"/>
<dbReference type="Pfam" id="PF13576">
    <property type="entry name" value="Pentapeptide_3"/>
    <property type="match status" value="2"/>
</dbReference>
<organism evidence="3 4">
    <name type="scientific">Streptomyces calvus</name>
    <dbReference type="NCBI Taxonomy" id="67282"/>
    <lineage>
        <taxon>Bacteria</taxon>
        <taxon>Bacillati</taxon>
        <taxon>Actinomycetota</taxon>
        <taxon>Actinomycetes</taxon>
        <taxon>Kitasatosporales</taxon>
        <taxon>Streptomycetaceae</taxon>
        <taxon>Streptomyces</taxon>
    </lineage>
</organism>
<reference evidence="3 4" key="1">
    <citation type="submission" date="2020-08" db="EMBL/GenBank/DDBJ databases">
        <title>Genomic Encyclopedia of Type Strains, Phase III (KMG-III): the genomes of soil and plant-associated and newly described type strains.</title>
        <authorList>
            <person name="Whitman W."/>
        </authorList>
    </citation>
    <scope>NUCLEOTIDE SEQUENCE [LARGE SCALE GENOMIC DNA]</scope>
    <source>
        <strain evidence="3 4">CECT 3271</strain>
    </source>
</reference>
<gene>
    <name evidence="3" type="ORF">FHS33_006512</name>
</gene>
<keyword evidence="2" id="KW-1133">Transmembrane helix</keyword>
<feature type="region of interest" description="Disordered" evidence="1">
    <location>
        <begin position="1"/>
        <end position="80"/>
    </location>
</feature>